<keyword evidence="9 14" id="KW-1133">Transmembrane helix</keyword>
<keyword evidence="7 14" id="KW-0812">Transmembrane</keyword>
<evidence type="ECO:0000256" key="4">
    <source>
        <dbReference type="ARBA" id="ARBA00011648"/>
    </source>
</evidence>
<feature type="transmembrane region" description="Helical" evidence="14">
    <location>
        <begin position="20"/>
        <end position="41"/>
    </location>
</feature>
<keyword evidence="12" id="KW-0066">ATP synthesis</keyword>
<reference evidence="15" key="2">
    <citation type="submission" date="2022-07" db="EMBL/GenBank/DDBJ databases">
        <authorList>
            <person name="Niu G."/>
        </authorList>
    </citation>
    <scope>NUCLEOTIDE SEQUENCE</scope>
</reference>
<evidence type="ECO:0000256" key="14">
    <source>
        <dbReference type="SAM" id="Phobius"/>
    </source>
</evidence>
<keyword evidence="5" id="KW-0813">Transport</keyword>
<dbReference type="PROSITE" id="PS00449">
    <property type="entry name" value="ATPASE_A"/>
    <property type="match status" value="1"/>
</dbReference>
<evidence type="ECO:0000256" key="10">
    <source>
        <dbReference type="ARBA" id="ARBA00023065"/>
    </source>
</evidence>
<keyword evidence="15" id="KW-0496">Mitochondrion</keyword>
<dbReference type="Gene3D" id="1.20.120.220">
    <property type="entry name" value="ATP synthase, F0 complex, subunit A"/>
    <property type="match status" value="1"/>
</dbReference>
<name>A0A9E7ZZ05_9HYME</name>
<dbReference type="NCBIfam" id="TIGR01131">
    <property type="entry name" value="ATP_synt_6_or_A"/>
    <property type="match status" value="1"/>
</dbReference>
<evidence type="ECO:0000256" key="2">
    <source>
        <dbReference type="ARBA" id="ARBA00004141"/>
    </source>
</evidence>
<evidence type="ECO:0000256" key="13">
    <source>
        <dbReference type="RuleBase" id="RU004450"/>
    </source>
</evidence>
<keyword evidence="10" id="KW-0406">Ion transport</keyword>
<dbReference type="GO" id="GO:0046933">
    <property type="term" value="F:proton-transporting ATP synthase activity, rotational mechanism"/>
    <property type="evidence" value="ECO:0007669"/>
    <property type="project" value="TreeGrafter"/>
</dbReference>
<dbReference type="AlphaFoldDB" id="A0A9E7ZZ05"/>
<keyword evidence="11 14" id="KW-0472">Membrane</keyword>
<dbReference type="CDD" id="cd00310">
    <property type="entry name" value="ATP-synt_Fo_a_6"/>
    <property type="match status" value="1"/>
</dbReference>
<organism evidence="15">
    <name type="scientific">Neodiprion qinghaiicus</name>
    <dbReference type="NCBI Taxonomy" id="2875978"/>
    <lineage>
        <taxon>Eukaryota</taxon>
        <taxon>Metazoa</taxon>
        <taxon>Ecdysozoa</taxon>
        <taxon>Arthropoda</taxon>
        <taxon>Hexapoda</taxon>
        <taxon>Insecta</taxon>
        <taxon>Pterygota</taxon>
        <taxon>Neoptera</taxon>
        <taxon>Endopterygota</taxon>
        <taxon>Hymenoptera</taxon>
        <taxon>Tenthredinoidea</taxon>
        <taxon>Diprionidae</taxon>
        <taxon>Diprioninae</taxon>
        <taxon>Neodiprion</taxon>
    </lineage>
</organism>
<keyword evidence="6" id="KW-0138">CF(0)</keyword>
<evidence type="ECO:0000256" key="8">
    <source>
        <dbReference type="ARBA" id="ARBA00022781"/>
    </source>
</evidence>
<dbReference type="PANTHER" id="PTHR11410">
    <property type="entry name" value="ATP SYNTHASE SUBUNIT A"/>
    <property type="match status" value="1"/>
</dbReference>
<evidence type="ECO:0000256" key="7">
    <source>
        <dbReference type="ARBA" id="ARBA00022692"/>
    </source>
</evidence>
<comment type="similarity">
    <text evidence="3">Belongs to the ATPase A chain family.</text>
</comment>
<keyword evidence="8" id="KW-0375">Hydrogen ion transport</keyword>
<evidence type="ECO:0000256" key="5">
    <source>
        <dbReference type="ARBA" id="ARBA00022448"/>
    </source>
</evidence>
<dbReference type="SUPFAM" id="SSF81336">
    <property type="entry name" value="F1F0 ATP synthase subunit A"/>
    <property type="match status" value="1"/>
</dbReference>
<evidence type="ECO:0000256" key="9">
    <source>
        <dbReference type="ARBA" id="ARBA00022989"/>
    </source>
</evidence>
<proteinExistence type="inferred from homology"/>
<dbReference type="Pfam" id="PF00119">
    <property type="entry name" value="ATP-synt_A"/>
    <property type="match status" value="1"/>
</dbReference>
<evidence type="ECO:0000256" key="11">
    <source>
        <dbReference type="ARBA" id="ARBA00023136"/>
    </source>
</evidence>
<geneLocation type="mitochondrion" evidence="15"/>
<dbReference type="InterPro" id="IPR035908">
    <property type="entry name" value="F0_ATP_A_sf"/>
</dbReference>
<evidence type="ECO:0000256" key="6">
    <source>
        <dbReference type="ARBA" id="ARBA00022547"/>
    </source>
</evidence>
<dbReference type="InterPro" id="IPR045083">
    <property type="entry name" value="ATP_synth_F0_asu_bact/mt"/>
</dbReference>
<accession>A0A9E7ZZ05</accession>
<dbReference type="InterPro" id="IPR023011">
    <property type="entry name" value="ATP_synth_F0_asu_AS"/>
</dbReference>
<feature type="transmembrane region" description="Helical" evidence="14">
    <location>
        <begin position="70"/>
        <end position="94"/>
    </location>
</feature>
<dbReference type="GO" id="GO:0045259">
    <property type="term" value="C:proton-transporting ATP synthase complex"/>
    <property type="evidence" value="ECO:0007669"/>
    <property type="project" value="UniProtKB-KW"/>
</dbReference>
<gene>
    <name evidence="15" type="primary">ATP6</name>
</gene>
<comment type="subcellular location">
    <subcellularLocation>
        <location evidence="2">Membrane</location>
        <topology evidence="2">Multi-pass membrane protein</topology>
    </subcellularLocation>
    <subcellularLocation>
        <location evidence="13">Mitochondrion inner membrane</location>
        <topology evidence="13">Multi-pass membrane protein</topology>
    </subcellularLocation>
</comment>
<dbReference type="PRINTS" id="PR00123">
    <property type="entry name" value="ATPASEA"/>
</dbReference>
<dbReference type="GO" id="GO:0005743">
    <property type="term" value="C:mitochondrial inner membrane"/>
    <property type="evidence" value="ECO:0007669"/>
    <property type="project" value="UniProtKB-SubCell"/>
</dbReference>
<feature type="transmembrane region" description="Helical" evidence="14">
    <location>
        <begin position="100"/>
        <end position="120"/>
    </location>
</feature>
<dbReference type="EMBL" id="ON964471">
    <property type="protein sequence ID" value="UZF66143.1"/>
    <property type="molecule type" value="Genomic_DNA"/>
</dbReference>
<evidence type="ECO:0000256" key="3">
    <source>
        <dbReference type="ARBA" id="ARBA00006810"/>
    </source>
</evidence>
<evidence type="ECO:0000256" key="1">
    <source>
        <dbReference type="ARBA" id="ARBA00002070"/>
    </source>
</evidence>
<evidence type="ECO:0000313" key="15">
    <source>
        <dbReference type="EMBL" id="UZF66143.1"/>
    </source>
</evidence>
<protein>
    <recommendedName>
        <fullName evidence="13">ATP synthase subunit a</fullName>
    </recommendedName>
</protein>
<dbReference type="InterPro" id="IPR000568">
    <property type="entry name" value="ATP_synth_F0_asu"/>
</dbReference>
<evidence type="ECO:0000256" key="12">
    <source>
        <dbReference type="ARBA" id="ARBA00023310"/>
    </source>
</evidence>
<comment type="subunit">
    <text evidence="4">F-type ATPases have 2 components, CF(1) - the catalytic core - and CF(0) - the membrane proton channel. CF(1) has five subunits: alpha(3), beta(3), gamma(1), delta(1), epsilon(1). CF(0) has three main subunits: a, b and c.</text>
</comment>
<comment type="function">
    <text evidence="1">Mitochondrial membrane ATP synthase (F(1)F(0) ATP synthase or Complex V) produces ATP from ADP in the presence of a proton gradient across the membrane which is generated by electron transport complexes of the respiratory chain. F-type ATPases consist of two structural domains, F(1) - containing the extramembraneous catalytic core and F(0) - containing the membrane proton channel, linked together by a central stalk and a peripheral stalk. During catalysis, ATP synthesis in the catalytic domain of F(1) is coupled via a rotary mechanism of the central stalk subunits to proton translocation. Key component of the proton channel; it may play a direct role in the translocation of protons across the membrane.</text>
</comment>
<dbReference type="PANTHER" id="PTHR11410:SF0">
    <property type="entry name" value="ATP SYNTHASE SUBUNIT A"/>
    <property type="match status" value="1"/>
</dbReference>
<reference evidence="15" key="1">
    <citation type="journal article" date="2022" name="Insects">
        <title>Phylogenomic Analyses of the Tenthredinoidea Support the Familial Rank of Athaliidae (Insecta, Tenthredinoidea).</title>
        <authorList>
            <person name="Niu G."/>
            <person name="Budak M."/>
            <person name="Korkmaz E.M."/>
            <person name="Dogan O."/>
            <person name="Nel A."/>
            <person name="Wan S."/>
            <person name="Cai C."/>
            <person name="Jouault C."/>
            <person name="Li M."/>
            <person name="Wei M."/>
        </authorList>
    </citation>
    <scope>NUCLEOTIDE SEQUENCE</scope>
</reference>
<sequence length="225" mass="26091">MMMNLFSIFDPSSSMMSWYNINWSSTLLSLILIPSSFWMIMSRKKMLFTKLMNKINKEIKILTGYNKMNCTLMFASLFIFILINNFMGLFPYIFTSTSHLTISLTLSMNLWLMNMFFGWMKNTNHMFIHLVPQNTPSLLMPFMVMIESISNFIRPMTLAVRLTANIIAGHLLMTLMSEMGNKISVFLSMILIITQMSLLTLEYAVSIIQAYVFMTLITLYSSEVK</sequence>
<feature type="transmembrane region" description="Helical" evidence="14">
    <location>
        <begin position="185"/>
        <end position="212"/>
    </location>
</feature>